<evidence type="ECO:0000313" key="4">
    <source>
        <dbReference type="EMBL" id="MCJ0762491.1"/>
    </source>
</evidence>
<dbReference type="SMART" id="SM00830">
    <property type="entry name" value="CM_2"/>
    <property type="match status" value="1"/>
</dbReference>
<reference evidence="4" key="1">
    <citation type="submission" date="2022-03" db="EMBL/GenBank/DDBJ databases">
        <authorList>
            <person name="Woo C.Y."/>
        </authorList>
    </citation>
    <scope>NUCLEOTIDE SEQUENCE</scope>
    <source>
        <strain evidence="4">CYS-02</strain>
    </source>
</reference>
<dbReference type="InterPro" id="IPR036263">
    <property type="entry name" value="Chorismate_II_sf"/>
</dbReference>
<dbReference type="EMBL" id="JALGBI010000001">
    <property type="protein sequence ID" value="MCJ0762491.1"/>
    <property type="molecule type" value="Genomic_DNA"/>
</dbReference>
<dbReference type="InterPro" id="IPR002701">
    <property type="entry name" value="CM_II_prokaryot"/>
</dbReference>
<evidence type="ECO:0000256" key="2">
    <source>
        <dbReference type="ARBA" id="ARBA00023235"/>
    </source>
</evidence>
<organism evidence="4 5">
    <name type="scientific">Variovorax terrae</name>
    <dbReference type="NCBI Taxonomy" id="2923278"/>
    <lineage>
        <taxon>Bacteria</taxon>
        <taxon>Pseudomonadati</taxon>
        <taxon>Pseudomonadota</taxon>
        <taxon>Betaproteobacteria</taxon>
        <taxon>Burkholderiales</taxon>
        <taxon>Comamonadaceae</taxon>
        <taxon>Variovorax</taxon>
    </lineage>
</organism>
<evidence type="ECO:0000313" key="5">
    <source>
        <dbReference type="Proteomes" id="UP001139447"/>
    </source>
</evidence>
<dbReference type="AlphaFoldDB" id="A0A9X1VRJ8"/>
<keyword evidence="2" id="KW-0413">Isomerase</keyword>
<dbReference type="Gene3D" id="1.20.59.10">
    <property type="entry name" value="Chorismate mutase"/>
    <property type="match status" value="1"/>
</dbReference>
<protein>
    <recommendedName>
        <fullName evidence="1">chorismate mutase</fullName>
        <ecNumber evidence="1">5.4.99.5</ecNumber>
    </recommendedName>
</protein>
<dbReference type="InterPro" id="IPR036979">
    <property type="entry name" value="CM_dom_sf"/>
</dbReference>
<evidence type="ECO:0000256" key="1">
    <source>
        <dbReference type="ARBA" id="ARBA00012404"/>
    </source>
</evidence>
<gene>
    <name evidence="4" type="ORF">MMF98_04630</name>
</gene>
<feature type="domain" description="Chorismate mutase" evidence="3">
    <location>
        <begin position="1"/>
        <end position="91"/>
    </location>
</feature>
<keyword evidence="5" id="KW-1185">Reference proteome</keyword>
<dbReference type="SUPFAM" id="SSF48600">
    <property type="entry name" value="Chorismate mutase II"/>
    <property type="match status" value="1"/>
</dbReference>
<comment type="caution">
    <text evidence="4">The sequence shown here is derived from an EMBL/GenBank/DDBJ whole genome shotgun (WGS) entry which is preliminary data.</text>
</comment>
<dbReference type="EC" id="5.4.99.5" evidence="1"/>
<proteinExistence type="predicted"/>
<dbReference type="GO" id="GO:0004106">
    <property type="term" value="F:chorismate mutase activity"/>
    <property type="evidence" value="ECO:0007669"/>
    <property type="project" value="UniProtKB-EC"/>
</dbReference>
<name>A0A9X1VRJ8_9BURK</name>
<evidence type="ECO:0000259" key="3">
    <source>
        <dbReference type="PROSITE" id="PS51168"/>
    </source>
</evidence>
<dbReference type="PANTHER" id="PTHR38041">
    <property type="entry name" value="CHORISMATE MUTASE"/>
    <property type="match status" value="1"/>
</dbReference>
<dbReference type="PROSITE" id="PS51168">
    <property type="entry name" value="CHORISMATE_MUT_2"/>
    <property type="match status" value="1"/>
</dbReference>
<dbReference type="RefSeq" id="WP_243307298.1">
    <property type="nucleotide sequence ID" value="NZ_JALGBI010000001.1"/>
</dbReference>
<dbReference type="Proteomes" id="UP001139447">
    <property type="component" value="Unassembled WGS sequence"/>
</dbReference>
<dbReference type="Pfam" id="PF01817">
    <property type="entry name" value="CM_2"/>
    <property type="match status" value="1"/>
</dbReference>
<accession>A0A9X1VRJ8</accession>
<dbReference type="PANTHER" id="PTHR38041:SF1">
    <property type="entry name" value="CHORISMATE MUTASE"/>
    <property type="match status" value="1"/>
</dbReference>
<dbReference type="GO" id="GO:0046417">
    <property type="term" value="P:chorismate metabolic process"/>
    <property type="evidence" value="ECO:0007669"/>
    <property type="project" value="InterPro"/>
</dbReference>
<dbReference type="GO" id="GO:0009697">
    <property type="term" value="P:salicylic acid biosynthetic process"/>
    <property type="evidence" value="ECO:0007669"/>
    <property type="project" value="TreeGrafter"/>
</dbReference>
<dbReference type="InterPro" id="IPR051331">
    <property type="entry name" value="Chorismate_mutase-related"/>
</dbReference>
<sequence length="100" mass="11288">MEASPLQSHREEIDALDEQIVTLLARRFAVTREVGRLKALHQLNAVDAERERQQALRYEALAGRHGLNPALVAQLFRRIIDEVVLDHRAIQSAMDARPAA</sequence>